<organism evidence="3">
    <name type="scientific">Thiothrix fructosivorans</name>
    <dbReference type="NCBI Taxonomy" id="111770"/>
    <lineage>
        <taxon>Bacteria</taxon>
        <taxon>Pseudomonadati</taxon>
        <taxon>Pseudomonadota</taxon>
        <taxon>Gammaproteobacteria</taxon>
        <taxon>Thiotrichales</taxon>
        <taxon>Thiotrichaceae</taxon>
        <taxon>Thiothrix</taxon>
    </lineage>
</organism>
<protein>
    <submittedName>
        <fullName evidence="3">Uncharacterized protein</fullName>
    </submittedName>
</protein>
<dbReference type="SUPFAM" id="SSF58050">
    <property type="entry name" value="N-terminal coiled coil domain from apc"/>
    <property type="match status" value="1"/>
</dbReference>
<name>A0A8B0SFP6_9GAMM</name>
<dbReference type="EMBL" id="CP072748">
    <property type="protein sequence ID" value="QTX10903.1"/>
    <property type="molecule type" value="Genomic_DNA"/>
</dbReference>
<reference evidence="3" key="2">
    <citation type="submission" date="2021-04" db="EMBL/GenBank/DDBJ databases">
        <title>Complete Genome and methylome analysis of Thiothrix fructosivorans ATCC 49748.</title>
        <authorList>
            <person name="Fomenkov A."/>
            <person name="Sun L."/>
            <person name="Vincze T."/>
            <person name="Grabovich M.Y."/>
            <person name="Roberts R.J."/>
        </authorList>
    </citation>
    <scope>NUCLEOTIDE SEQUENCE</scope>
    <source>
        <strain evidence="3">ATCC 49748</strain>
    </source>
</reference>
<dbReference type="AlphaFoldDB" id="A0A8B0SFP6"/>
<dbReference type="EMBL" id="JAFMPM010000006">
    <property type="protein sequence ID" value="MBO0613683.1"/>
    <property type="molecule type" value="Genomic_DNA"/>
</dbReference>
<evidence type="ECO:0000313" key="2">
    <source>
        <dbReference type="EMBL" id="MBO0613683.1"/>
    </source>
</evidence>
<sequence length="154" mass="16602">MSTKDPITVVGVLATVLLSAGGAMLYLTPAPQPVQPQEAVIINPFKELPPVKPAPPPTPATPKPVPPLLSVIIDTLPLPTLVPALSDADLAKLSPAERRRYEAMRQSLQNVLQQVQTLEQENTHLQHTLESGDATAQQLNTEINKLRPPKPPMP</sequence>
<feature type="coiled-coil region" evidence="1">
    <location>
        <begin position="98"/>
        <end position="128"/>
    </location>
</feature>
<dbReference type="RefSeq" id="WP_207251354.1">
    <property type="nucleotide sequence ID" value="NZ_JAFMPM010000006.1"/>
</dbReference>
<evidence type="ECO:0000313" key="4">
    <source>
        <dbReference type="Proteomes" id="UP000664466"/>
    </source>
</evidence>
<reference evidence="2 4" key="1">
    <citation type="submission" date="2021-03" db="EMBL/GenBank/DDBJ databases">
        <title>Draft genome and methylome analysis of Thiotrix fructosivoruns ATCC 49748.</title>
        <authorList>
            <person name="Fomenkov A."/>
            <person name="Grabovich M.Y."/>
            <person name="Roberts R.J."/>
        </authorList>
    </citation>
    <scope>NUCLEOTIDE SEQUENCE [LARGE SCALE GENOMIC DNA]</scope>
    <source>
        <strain evidence="2 4">ATCC 49748</strain>
    </source>
</reference>
<gene>
    <name evidence="3" type="ORF">J1836_000550</name>
    <name evidence="2" type="ORF">J1836_12265</name>
</gene>
<evidence type="ECO:0000256" key="1">
    <source>
        <dbReference type="SAM" id="Coils"/>
    </source>
</evidence>
<evidence type="ECO:0000313" key="3">
    <source>
        <dbReference type="EMBL" id="QTX10903.1"/>
    </source>
</evidence>
<dbReference type="Proteomes" id="UP000664466">
    <property type="component" value="Unassembled WGS sequence"/>
</dbReference>
<dbReference type="InterPro" id="IPR036149">
    <property type="entry name" value="APC_N_sf"/>
</dbReference>
<accession>A0A8B0SFP6</accession>
<proteinExistence type="predicted"/>
<keyword evidence="4" id="KW-1185">Reference proteome</keyword>
<keyword evidence="1" id="KW-0175">Coiled coil</keyword>